<reference evidence="1 2" key="1">
    <citation type="submission" date="2017-09" db="EMBL/GenBank/DDBJ databases">
        <title>Comparative genomics of rhizobia isolated from Phaseolus vulgaris in China.</title>
        <authorList>
            <person name="Tong W."/>
        </authorList>
    </citation>
    <scope>NUCLEOTIDE SEQUENCE [LARGE SCALE GENOMIC DNA]</scope>
    <source>
        <strain evidence="1 2">L101</strain>
    </source>
</reference>
<organism evidence="1 2">
    <name type="scientific">Rhizobium sophoriradicis</name>
    <dbReference type="NCBI Taxonomy" id="1535245"/>
    <lineage>
        <taxon>Bacteria</taxon>
        <taxon>Pseudomonadati</taxon>
        <taxon>Pseudomonadota</taxon>
        <taxon>Alphaproteobacteria</taxon>
        <taxon>Hyphomicrobiales</taxon>
        <taxon>Rhizobiaceae</taxon>
        <taxon>Rhizobium/Agrobacterium group</taxon>
        <taxon>Rhizobium</taxon>
    </lineage>
</organism>
<comment type="caution">
    <text evidence="1">The sequence shown here is derived from an EMBL/GenBank/DDBJ whole genome shotgun (WGS) entry which is preliminary data.</text>
</comment>
<dbReference type="InterPro" id="IPR036322">
    <property type="entry name" value="WD40_repeat_dom_sf"/>
</dbReference>
<dbReference type="EMBL" id="NXDM01000005">
    <property type="protein sequence ID" value="PCK81580.1"/>
    <property type="molecule type" value="Genomic_DNA"/>
</dbReference>
<evidence type="ECO:0000313" key="2">
    <source>
        <dbReference type="Proteomes" id="UP000218807"/>
    </source>
</evidence>
<dbReference type="AlphaFoldDB" id="A0A2A5KX31"/>
<evidence type="ECO:0000313" key="1">
    <source>
        <dbReference type="EMBL" id="PCK81580.1"/>
    </source>
</evidence>
<sequence length="309" mass="34886">MTGRKTIDDVPSQEVYLEAMRGYHLGGTLFGVSIELSDEYRECGRSYLLLVDFTGRSARFHVLLQLENQMLSHISGSQDDHVLLEVGGLTHFLRGSSHTIARAPEPFFHKLFRLPDGTLFTYGEDGCVCRFDGISWQPIQPLVSSFLRAMHGPSAELLHVAGNNGTLLHLQGDRWRQVPLDFNRSIEAIHVSPNGTVSIGCEDGICLEYRDNLLKEIKAPDSDFMSICDFKGARFWGDNDFGVFVQDNHVLKEFRALGFAYAMQPSPDLLVVTGWKEIFVFDGNSWSGFEFGYDGQLYIQVIDMSRRYL</sequence>
<dbReference type="Proteomes" id="UP000218807">
    <property type="component" value="Unassembled WGS sequence"/>
</dbReference>
<dbReference type="SUPFAM" id="SSF50978">
    <property type="entry name" value="WD40 repeat-like"/>
    <property type="match status" value="1"/>
</dbReference>
<gene>
    <name evidence="1" type="ORF">CPT34_07120</name>
</gene>
<protein>
    <recommendedName>
        <fullName evidence="3">WD40 repeat domain-containing protein</fullName>
    </recommendedName>
</protein>
<evidence type="ECO:0008006" key="3">
    <source>
        <dbReference type="Google" id="ProtNLM"/>
    </source>
</evidence>
<accession>A0A2A5KX31</accession>
<proteinExistence type="predicted"/>
<dbReference type="RefSeq" id="WP_077988888.1">
    <property type="nucleotide sequence ID" value="NZ_CP104154.1"/>
</dbReference>
<name>A0A2A5KX31_9HYPH</name>
<keyword evidence="2" id="KW-1185">Reference proteome</keyword>